<evidence type="ECO:0000256" key="1">
    <source>
        <dbReference type="SAM" id="Phobius"/>
    </source>
</evidence>
<accession>A0A5C7G1C6</accession>
<reference evidence="3 4" key="1">
    <citation type="submission" date="2019-08" db="EMBL/GenBank/DDBJ databases">
        <title>Lewinella sp. strain SSH13 Genome sequencing and assembly.</title>
        <authorList>
            <person name="Kim I."/>
        </authorList>
    </citation>
    <scope>NUCLEOTIDE SEQUENCE [LARGE SCALE GENOMIC DNA]</scope>
    <source>
        <strain evidence="3 4">SSH13</strain>
    </source>
</reference>
<dbReference type="SMART" id="SM00850">
    <property type="entry name" value="LytTR"/>
    <property type="match status" value="1"/>
</dbReference>
<feature type="transmembrane region" description="Helical" evidence="1">
    <location>
        <begin position="20"/>
        <end position="40"/>
    </location>
</feature>
<keyword evidence="1" id="KW-0812">Transmembrane</keyword>
<dbReference type="RefSeq" id="WP_147928703.1">
    <property type="nucleotide sequence ID" value="NZ_VOXD01000001.1"/>
</dbReference>
<evidence type="ECO:0000259" key="2">
    <source>
        <dbReference type="PROSITE" id="PS50930"/>
    </source>
</evidence>
<feature type="transmembrane region" description="Helical" evidence="1">
    <location>
        <begin position="121"/>
        <end position="142"/>
    </location>
</feature>
<dbReference type="OrthoDB" id="1118393at2"/>
<keyword evidence="1" id="KW-1133">Transmembrane helix</keyword>
<dbReference type="EMBL" id="VOXD01000001">
    <property type="protein sequence ID" value="TXF91662.1"/>
    <property type="molecule type" value="Genomic_DNA"/>
</dbReference>
<dbReference type="GO" id="GO:0003677">
    <property type="term" value="F:DNA binding"/>
    <property type="evidence" value="ECO:0007669"/>
    <property type="project" value="InterPro"/>
</dbReference>
<evidence type="ECO:0000313" key="3">
    <source>
        <dbReference type="EMBL" id="TXF91662.1"/>
    </source>
</evidence>
<evidence type="ECO:0000313" key="4">
    <source>
        <dbReference type="Proteomes" id="UP000321907"/>
    </source>
</evidence>
<protein>
    <submittedName>
        <fullName evidence="3">LytTR family transcriptional regulator</fullName>
    </submittedName>
</protein>
<dbReference type="Pfam" id="PF04397">
    <property type="entry name" value="LytTR"/>
    <property type="match status" value="1"/>
</dbReference>
<keyword evidence="1" id="KW-0472">Membrane</keyword>
<sequence>MFSILRQPYPPPVVSAAKALLVSVGLGAFVALFLIVFKPFGTDRAPIPNLNLFLGGYGLVIALVTFFPTFFFPRIWPKLYTDERWTVGWQLVFTFFTVALGITASYFYLMLTGGEYHLRDYLYFFRNGLLVSSFPIVIITLLDYIRKLRKYEGGARSANMAERPAVPPAREIVTLSDDRDRPEISLEAGRIWCLHSDGNYVEVWSRNDSGAYERTLIRNTLAKLSKQLPSGAFVTCHRSWVVNPALVESVTGNAQGYRLHLTDAPVVAVARGRSELVLARLKVGA</sequence>
<dbReference type="InterPro" id="IPR007492">
    <property type="entry name" value="LytTR_DNA-bd_dom"/>
</dbReference>
<dbReference type="Proteomes" id="UP000321907">
    <property type="component" value="Unassembled WGS sequence"/>
</dbReference>
<feature type="domain" description="HTH LytTR-type" evidence="2">
    <location>
        <begin position="216"/>
        <end position="283"/>
    </location>
</feature>
<keyword evidence="4" id="KW-1185">Reference proteome</keyword>
<proteinExistence type="predicted"/>
<feature type="transmembrane region" description="Helical" evidence="1">
    <location>
        <begin position="52"/>
        <end position="73"/>
    </location>
</feature>
<organism evidence="3 4">
    <name type="scientific">Neolewinella aurantiaca</name>
    <dbReference type="NCBI Taxonomy" id="2602767"/>
    <lineage>
        <taxon>Bacteria</taxon>
        <taxon>Pseudomonadati</taxon>
        <taxon>Bacteroidota</taxon>
        <taxon>Saprospiria</taxon>
        <taxon>Saprospirales</taxon>
        <taxon>Lewinellaceae</taxon>
        <taxon>Neolewinella</taxon>
    </lineage>
</organism>
<dbReference type="Gene3D" id="2.40.50.1020">
    <property type="entry name" value="LytTr DNA-binding domain"/>
    <property type="match status" value="1"/>
</dbReference>
<gene>
    <name evidence="3" type="ORF">FUA23_00320</name>
</gene>
<dbReference type="PROSITE" id="PS50930">
    <property type="entry name" value="HTH_LYTTR"/>
    <property type="match status" value="1"/>
</dbReference>
<name>A0A5C7G1C6_9BACT</name>
<dbReference type="AlphaFoldDB" id="A0A5C7G1C6"/>
<feature type="transmembrane region" description="Helical" evidence="1">
    <location>
        <begin position="85"/>
        <end position="109"/>
    </location>
</feature>
<comment type="caution">
    <text evidence="3">The sequence shown here is derived from an EMBL/GenBank/DDBJ whole genome shotgun (WGS) entry which is preliminary data.</text>
</comment>